<comment type="similarity">
    <text evidence="2 9">Belongs to the glycosyl hydrolase 10 (cellulase F) family.</text>
</comment>
<dbReference type="SUPFAM" id="SSF51445">
    <property type="entry name" value="(Trans)glycosidases"/>
    <property type="match status" value="1"/>
</dbReference>
<dbReference type="InterPro" id="IPR044846">
    <property type="entry name" value="GH10"/>
</dbReference>
<evidence type="ECO:0000256" key="1">
    <source>
        <dbReference type="ARBA" id="ARBA00000681"/>
    </source>
</evidence>
<evidence type="ECO:0000313" key="12">
    <source>
        <dbReference type="EMBL" id="RIV25153.1"/>
    </source>
</evidence>
<keyword evidence="6 9" id="KW-0119">Carbohydrate metabolism</keyword>
<evidence type="ECO:0000256" key="2">
    <source>
        <dbReference type="ARBA" id="ARBA00007495"/>
    </source>
</evidence>
<evidence type="ECO:0000313" key="13">
    <source>
        <dbReference type="Proteomes" id="UP000283523"/>
    </source>
</evidence>
<comment type="caution">
    <text evidence="12">The sequence shown here is derived from an EMBL/GenBank/DDBJ whole genome shotgun (WGS) entry which is preliminary data.</text>
</comment>
<keyword evidence="3" id="KW-0858">Xylan degradation</keyword>
<evidence type="ECO:0000256" key="6">
    <source>
        <dbReference type="ARBA" id="ARBA00023277"/>
    </source>
</evidence>
<dbReference type="Proteomes" id="UP000283523">
    <property type="component" value="Unassembled WGS sequence"/>
</dbReference>
<keyword evidence="13" id="KW-1185">Reference proteome</keyword>
<dbReference type="RefSeq" id="WP_119667039.1">
    <property type="nucleotide sequence ID" value="NZ_QXED01000002.1"/>
</dbReference>
<keyword evidence="8 9" id="KW-0624">Polysaccharide degradation</keyword>
<evidence type="ECO:0000256" key="10">
    <source>
        <dbReference type="SAM" id="SignalP"/>
    </source>
</evidence>
<feature type="signal peptide" evidence="10">
    <location>
        <begin position="1"/>
        <end position="22"/>
    </location>
</feature>
<proteinExistence type="inferred from homology"/>
<dbReference type="Gene3D" id="2.60.120.260">
    <property type="entry name" value="Galactose-binding domain-like"/>
    <property type="match status" value="1"/>
</dbReference>
<reference evidence="12 13" key="1">
    <citation type="submission" date="2018-08" db="EMBL/GenBank/DDBJ databases">
        <title>Fibrisoma montanum sp. nov., isolated from Danxia mountain soil.</title>
        <authorList>
            <person name="Huang Y."/>
        </authorList>
    </citation>
    <scope>NUCLEOTIDE SEQUENCE [LARGE SCALE GENOMIC DNA]</scope>
    <source>
        <strain evidence="12 13">HYT19</strain>
    </source>
</reference>
<comment type="catalytic activity">
    <reaction evidence="1 9">
        <text>Endohydrolysis of (1-&gt;4)-beta-D-xylosidic linkages in xylans.</text>
        <dbReference type="EC" id="3.2.1.8"/>
    </reaction>
</comment>
<dbReference type="PRINTS" id="PR00134">
    <property type="entry name" value="GLHYDRLASE10"/>
</dbReference>
<dbReference type="EC" id="3.2.1.8" evidence="9"/>
<dbReference type="PANTHER" id="PTHR31490">
    <property type="entry name" value="GLYCOSYL HYDROLASE"/>
    <property type="match status" value="1"/>
</dbReference>
<evidence type="ECO:0000256" key="8">
    <source>
        <dbReference type="ARBA" id="ARBA00023326"/>
    </source>
</evidence>
<dbReference type="NCBIfam" id="TIGR04183">
    <property type="entry name" value="Por_Secre_tail"/>
    <property type="match status" value="1"/>
</dbReference>
<evidence type="ECO:0000256" key="4">
    <source>
        <dbReference type="ARBA" id="ARBA00022729"/>
    </source>
</evidence>
<evidence type="ECO:0000256" key="7">
    <source>
        <dbReference type="ARBA" id="ARBA00023295"/>
    </source>
</evidence>
<dbReference type="Gene3D" id="3.20.20.80">
    <property type="entry name" value="Glycosidases"/>
    <property type="match status" value="1"/>
</dbReference>
<keyword evidence="4 10" id="KW-0732">Signal</keyword>
<evidence type="ECO:0000256" key="3">
    <source>
        <dbReference type="ARBA" id="ARBA00022651"/>
    </source>
</evidence>
<evidence type="ECO:0000256" key="5">
    <source>
        <dbReference type="ARBA" id="ARBA00022801"/>
    </source>
</evidence>
<feature type="chain" id="PRO_5019094076" description="Beta-xylanase" evidence="10">
    <location>
        <begin position="23"/>
        <end position="801"/>
    </location>
</feature>
<dbReference type="EMBL" id="QXED01000002">
    <property type="protein sequence ID" value="RIV25153.1"/>
    <property type="molecule type" value="Genomic_DNA"/>
</dbReference>
<dbReference type="AlphaFoldDB" id="A0A418MEK9"/>
<dbReference type="PANTHER" id="PTHR31490:SF88">
    <property type="entry name" value="BETA-XYLANASE"/>
    <property type="match status" value="1"/>
</dbReference>
<evidence type="ECO:0000256" key="9">
    <source>
        <dbReference type="RuleBase" id="RU361174"/>
    </source>
</evidence>
<dbReference type="OrthoDB" id="7061696at2"/>
<dbReference type="SMART" id="SM00633">
    <property type="entry name" value="Glyco_10"/>
    <property type="match status" value="1"/>
</dbReference>
<organism evidence="12 13">
    <name type="scientific">Fibrisoma montanum</name>
    <dbReference type="NCBI Taxonomy" id="2305895"/>
    <lineage>
        <taxon>Bacteria</taxon>
        <taxon>Pseudomonadati</taxon>
        <taxon>Bacteroidota</taxon>
        <taxon>Cytophagia</taxon>
        <taxon>Cytophagales</taxon>
        <taxon>Spirosomataceae</taxon>
        <taxon>Fibrisoma</taxon>
    </lineage>
</organism>
<dbReference type="GO" id="GO:0031176">
    <property type="term" value="F:endo-1,4-beta-xylanase activity"/>
    <property type="evidence" value="ECO:0007669"/>
    <property type="project" value="UniProtKB-EC"/>
</dbReference>
<keyword evidence="7 9" id="KW-0326">Glycosidase</keyword>
<accession>A0A418MEK9</accession>
<keyword evidence="5 9" id="KW-0378">Hydrolase</keyword>
<dbReference type="InterPro" id="IPR017853">
    <property type="entry name" value="GH"/>
</dbReference>
<dbReference type="InterPro" id="IPR001000">
    <property type="entry name" value="GH10_dom"/>
</dbReference>
<sequence length="801" mass="86356">MLRKTTLLTLGLITSLSFVSLAQNEPITVQAESGTIPPADPPVFSTLNESGTQFVRVVADFAATQNPGTASRILSYTVTFPAAGTYELYARVRVGAGGFNDDSFYQANSFGSKSATNSNDWALANGLASAGFTALTAYVEGNGTAGNSTWKWVRISDFTGVRLTVPAGNLTQTFQIGSRENGLDFDKFAFGPVGVRYTVANLDNGQPGTTNPPPPPFTPTGPPIATGKPKTLGGVYSAPQITNFTAYWNQVVPENAGKWGSVEATRDVMNWTELDAAYKLAKDNGYPFRFHVLIWGNQQPSWIENLPPAEQLEEIKEWFAAVAQRYPAIDIVEVVNEPTNDPPNQPGSGGGNYINALGGSGTTGWDWILTSFRLAREYFPKTTKLMLNDYNVEANNANSQRYLTIVNLLKAENLIDAIGMQSHAFSTRFASADALRANLNLFAATGLPIYITEFDIDGATDEIQLQEYQRVFPIFWEHPAVKGISLWGYRPGHWRTAQGAFIAFENGAERPALVWLRDYVQNASLLAITSFTCKYTESTLTGVDFVVGNKDGSYTPGVPPLFINGVTANGQLGTPYTYSFDANQNTLAIQDQATRTTYAVWNFRQACATGPTPTPSGTFAITAVTGVSCTTVTPSQRTVTFTPQYSGLNGQAVTFSVVNESLPTTASGPYTLTLYTDNPTVTLRAEQAGTPGATTYPFNWLAACPSANSRRGAADLESPLSLSVLGNPTLSETVQVEVRRAAGQPVRLQTLNSQGQALSELMINGSSSTQRASLKLGPSTGIYFLKATTSTQQQVIKVLKQ</sequence>
<feature type="domain" description="GH10" evidence="11">
    <location>
        <begin position="235"/>
        <end position="519"/>
    </location>
</feature>
<name>A0A418MEK9_9BACT</name>
<gene>
    <name evidence="12" type="ORF">DYU11_07515</name>
</gene>
<evidence type="ECO:0000259" key="11">
    <source>
        <dbReference type="PROSITE" id="PS51760"/>
    </source>
</evidence>
<protein>
    <recommendedName>
        <fullName evidence="9">Beta-xylanase</fullName>
        <ecNumber evidence="9">3.2.1.8</ecNumber>
    </recommendedName>
</protein>
<dbReference type="InterPro" id="IPR026444">
    <property type="entry name" value="Secre_tail"/>
</dbReference>
<dbReference type="Pfam" id="PF00331">
    <property type="entry name" value="Glyco_hydro_10"/>
    <property type="match status" value="1"/>
</dbReference>
<dbReference type="GO" id="GO:0045493">
    <property type="term" value="P:xylan catabolic process"/>
    <property type="evidence" value="ECO:0007669"/>
    <property type="project" value="UniProtKB-KW"/>
</dbReference>
<dbReference type="PROSITE" id="PS51760">
    <property type="entry name" value="GH10_2"/>
    <property type="match status" value="1"/>
</dbReference>